<dbReference type="SUPFAM" id="SSF47090">
    <property type="entry name" value="PGBD-like"/>
    <property type="match status" value="1"/>
</dbReference>
<name>A0ABP7UUD4_9BACT</name>
<dbReference type="Pfam" id="PF01471">
    <property type="entry name" value="PG_binding_1"/>
    <property type="match status" value="1"/>
</dbReference>
<dbReference type="Gene3D" id="1.10.530.10">
    <property type="match status" value="1"/>
</dbReference>
<dbReference type="Gene3D" id="1.10.101.10">
    <property type="entry name" value="PGBD-like superfamily/PGBD"/>
    <property type="match status" value="1"/>
</dbReference>
<feature type="region of interest" description="Disordered" evidence="1">
    <location>
        <begin position="206"/>
        <end position="225"/>
    </location>
</feature>
<evidence type="ECO:0000313" key="4">
    <source>
        <dbReference type="Proteomes" id="UP001501469"/>
    </source>
</evidence>
<evidence type="ECO:0000256" key="1">
    <source>
        <dbReference type="SAM" id="MobiDB-lite"/>
    </source>
</evidence>
<sequence>MNLTSTLVNQRPRRARMMGSAPAAVAILYPKVGNVMRVPLRRTTTRGRTGCEQHPERQFIVWFNRMAAARPGFPAQIKSILLITGQPLCASCHRALATYLSRYYLADKLRLRSVASSCGCGCGGQCSHGADAGGYSPREEAVGRLVLDGLLADPYSDELEEEGWWNRVRDVGRAALLSGALALGPQGVSKPVFDAAKAVAGAVERRRKMQQTVDSNTPPNAPTSGQQEMEYLAGELEAASCPNPGPARPTLRNGARGEYVRYLQCRLNYLHEGLSLPLVEDGAWGPKTQDAVRSFQQAKGLVADAVVGPLTWAKLDAGSPMVPTIPPRTTPGGTPATTDVGLVRFRNAADINAFFVAKTGQGFVDWFRTRVGGRGAWVRTRQGTSTPVTMPATADAKAGFQQFWDGIPLIFNTPQINFAQFAALQSILVNETGGRMRPIAEGVGTAGHPGIAYAFDRIAGLKQSYNKAPNKTALALFNDSEFVRAHGQKPLGAQLANTQDGRWAGDVYPAGSYSPSTDPAQNGFVQEADFYKFRGRGYIQITWRNAYQWLIPSVQDYHGTDPVIRRYQAQWQGLSLDTVATRSSNADWDELFMRSPEFPLSALRVFFGHKSDSINHAAVGDWASVRRVACDVMCTTSYQNLFEQRVRQIFDALAASPAPVGPVPTPGGGAVPQPIPATGHTQAEQRDAIVANALRMMAAPPIAAKQRGADGFRQGWEKLKAIFELAAPAFIGAGWEENNLKRSTAVSNQAGIPHWCGIFAVWATKAAGRPVGTWQIGTGIARTPGFRSITPAQVQRGDIGYINQPYQHHFIVREVHPDGTIDTIDGNSAGTSTVSTKSRVPRQNITGFFSSF</sequence>
<evidence type="ECO:0000259" key="2">
    <source>
        <dbReference type="Pfam" id="PF01471"/>
    </source>
</evidence>
<evidence type="ECO:0000313" key="3">
    <source>
        <dbReference type="EMBL" id="GAA4052992.1"/>
    </source>
</evidence>
<feature type="compositionally biased region" description="Polar residues" evidence="1">
    <location>
        <begin position="210"/>
        <end position="225"/>
    </location>
</feature>
<comment type="caution">
    <text evidence="3">The sequence shown here is derived from an EMBL/GenBank/DDBJ whole genome shotgun (WGS) entry which is preliminary data.</text>
</comment>
<dbReference type="InterPro" id="IPR036365">
    <property type="entry name" value="PGBD-like_sf"/>
</dbReference>
<dbReference type="Proteomes" id="UP001501469">
    <property type="component" value="Unassembled WGS sequence"/>
</dbReference>
<keyword evidence="4" id="KW-1185">Reference proteome</keyword>
<dbReference type="RefSeq" id="WP_345059125.1">
    <property type="nucleotide sequence ID" value="NZ_BAABDK010000033.1"/>
</dbReference>
<proteinExistence type="predicted"/>
<dbReference type="InterPro" id="IPR036366">
    <property type="entry name" value="PGBDSf"/>
</dbReference>
<protein>
    <recommendedName>
        <fullName evidence="2">Peptidoglycan binding-like domain-containing protein</fullName>
    </recommendedName>
</protein>
<feature type="domain" description="Peptidoglycan binding-like" evidence="2">
    <location>
        <begin position="256"/>
        <end position="315"/>
    </location>
</feature>
<dbReference type="EMBL" id="BAABDK010000033">
    <property type="protein sequence ID" value="GAA4052992.1"/>
    <property type="molecule type" value="Genomic_DNA"/>
</dbReference>
<reference evidence="4" key="1">
    <citation type="journal article" date="2019" name="Int. J. Syst. Evol. Microbiol.">
        <title>The Global Catalogue of Microorganisms (GCM) 10K type strain sequencing project: providing services to taxonomists for standard genome sequencing and annotation.</title>
        <authorList>
            <consortium name="The Broad Institute Genomics Platform"/>
            <consortium name="The Broad Institute Genome Sequencing Center for Infectious Disease"/>
            <person name="Wu L."/>
            <person name="Ma J."/>
        </authorList>
    </citation>
    <scope>NUCLEOTIDE SEQUENCE [LARGE SCALE GENOMIC DNA]</scope>
    <source>
        <strain evidence="4">JCM 17225</strain>
    </source>
</reference>
<organism evidence="3 4">
    <name type="scientific">Hymenobacter glaciei</name>
    <dbReference type="NCBI Taxonomy" id="877209"/>
    <lineage>
        <taxon>Bacteria</taxon>
        <taxon>Pseudomonadati</taxon>
        <taxon>Bacteroidota</taxon>
        <taxon>Cytophagia</taxon>
        <taxon>Cytophagales</taxon>
        <taxon>Hymenobacteraceae</taxon>
        <taxon>Hymenobacter</taxon>
    </lineage>
</organism>
<gene>
    <name evidence="3" type="ORF">GCM10022409_44930</name>
</gene>
<accession>A0ABP7UUD4</accession>
<dbReference type="InterPro" id="IPR002477">
    <property type="entry name" value="Peptidoglycan-bd-like"/>
</dbReference>